<feature type="binding site" evidence="5">
    <location>
        <begin position="12"/>
        <end position="19"/>
    </location>
    <ligand>
        <name>ATP</name>
        <dbReference type="ChEBI" id="CHEBI:30616"/>
    </ligand>
</feature>
<keyword evidence="4 5" id="KW-0067">ATP-binding</keyword>
<dbReference type="PANTHER" id="PTHR11070">
    <property type="entry name" value="UVRD / RECB / PCRA DNA HELICASE FAMILY MEMBER"/>
    <property type="match status" value="1"/>
</dbReference>
<dbReference type="GO" id="GO:0016787">
    <property type="term" value="F:hydrolase activity"/>
    <property type="evidence" value="ECO:0007669"/>
    <property type="project" value="UniProtKB-UniRule"/>
</dbReference>
<dbReference type="GO" id="GO:0043138">
    <property type="term" value="F:3'-5' DNA helicase activity"/>
    <property type="evidence" value="ECO:0007669"/>
    <property type="project" value="TreeGrafter"/>
</dbReference>
<reference evidence="8" key="1">
    <citation type="submission" date="2017-09" db="EMBL/GenBank/DDBJ databases">
        <title>Depth-based differentiation of microbial function through sediment-hosted aquifers and enrichment of novel symbionts in the deep terrestrial subsurface.</title>
        <authorList>
            <person name="Probst A.J."/>
            <person name="Ladd B."/>
            <person name="Jarett J.K."/>
            <person name="Geller-Mcgrath D.E."/>
            <person name="Sieber C.M.K."/>
            <person name="Emerson J.B."/>
            <person name="Anantharaman K."/>
            <person name="Thomas B.C."/>
            <person name="Malmstrom R."/>
            <person name="Stieglmeier M."/>
            <person name="Klingl A."/>
            <person name="Woyke T."/>
            <person name="Ryan C.M."/>
            <person name="Banfield J.F."/>
        </authorList>
    </citation>
    <scope>NUCLEOTIDE SEQUENCE [LARGE SCALE GENOMIC DNA]</scope>
</reference>
<dbReference type="InterPro" id="IPR014016">
    <property type="entry name" value="UvrD-like_ATP-bd"/>
</dbReference>
<evidence type="ECO:0000313" key="7">
    <source>
        <dbReference type="EMBL" id="PIU50743.1"/>
    </source>
</evidence>
<evidence type="ECO:0000256" key="4">
    <source>
        <dbReference type="ARBA" id="ARBA00022840"/>
    </source>
</evidence>
<dbReference type="InterPro" id="IPR000212">
    <property type="entry name" value="DNA_helicase_UvrD/REP"/>
</dbReference>
<dbReference type="EMBL" id="PEWN01000136">
    <property type="protein sequence ID" value="PIU50743.1"/>
    <property type="molecule type" value="Genomic_DNA"/>
</dbReference>
<dbReference type="GO" id="GO:0005829">
    <property type="term" value="C:cytosol"/>
    <property type="evidence" value="ECO:0007669"/>
    <property type="project" value="TreeGrafter"/>
</dbReference>
<dbReference type="Gene3D" id="3.40.50.300">
    <property type="entry name" value="P-loop containing nucleotide triphosphate hydrolases"/>
    <property type="match status" value="2"/>
</dbReference>
<evidence type="ECO:0000256" key="5">
    <source>
        <dbReference type="PROSITE-ProRule" id="PRU00560"/>
    </source>
</evidence>
<name>A0A2M6ZEB2_9BACT</name>
<sequence length="364" mass="42169">MDYFPHIRVVDASAGSGKTWQLTQRYIHFLFNIKTNPSNILAITFTNDAANEMKYRILNWLKKSALGDKEIIASIKSSDTLGFLLNVSESAIKEKAAKKVQEILRDYLNFNVKTIDSFINSIASSSSLDIGLPPSYEITMNPLPYIKYVIDLLLSRVGAGSAESRHSGSAEETELFDRFLNSYLTVEKLKSWQPKKVIQENVNELRKEENIHGLKFEKFSGRIGDKEEILEILKKEKTAVSDKRMLKAIENTIANGDLEKMGNWIDRLSLQSRKKIEKYFYNISSMRFNSYIAILDRVRDALDEIEKRKRIIFMDELGMRIDEYLKNEGVVPEIYYMLGDIIYHYLIDEFQDTNKIQWDNLKLL</sequence>
<feature type="non-terminal residue" evidence="7">
    <location>
        <position position="364"/>
    </location>
</feature>
<evidence type="ECO:0000256" key="3">
    <source>
        <dbReference type="ARBA" id="ARBA00022806"/>
    </source>
</evidence>
<dbReference type="GO" id="GO:0003677">
    <property type="term" value="F:DNA binding"/>
    <property type="evidence" value="ECO:0007669"/>
    <property type="project" value="InterPro"/>
</dbReference>
<keyword evidence="1 5" id="KW-0547">Nucleotide-binding</keyword>
<dbReference type="InterPro" id="IPR027417">
    <property type="entry name" value="P-loop_NTPase"/>
</dbReference>
<proteinExistence type="predicted"/>
<organism evidence="7 8">
    <name type="scientific">Candidatus Desantisbacteria bacterium CG07_land_8_20_14_0_80_39_15</name>
    <dbReference type="NCBI Taxonomy" id="1974549"/>
    <lineage>
        <taxon>Bacteria</taxon>
        <taxon>Candidatus Desantisiibacteriota</taxon>
    </lineage>
</organism>
<evidence type="ECO:0000259" key="6">
    <source>
        <dbReference type="PROSITE" id="PS51198"/>
    </source>
</evidence>
<keyword evidence="2 5" id="KW-0378">Hydrolase</keyword>
<dbReference type="SUPFAM" id="SSF52540">
    <property type="entry name" value="P-loop containing nucleoside triphosphate hydrolases"/>
    <property type="match status" value="1"/>
</dbReference>
<dbReference type="PROSITE" id="PS51198">
    <property type="entry name" value="UVRD_HELICASE_ATP_BIND"/>
    <property type="match status" value="1"/>
</dbReference>
<evidence type="ECO:0000256" key="2">
    <source>
        <dbReference type="ARBA" id="ARBA00022801"/>
    </source>
</evidence>
<feature type="domain" description="UvrD-like helicase ATP-binding" evidence="6">
    <location>
        <begin position="1"/>
        <end position="364"/>
    </location>
</feature>
<dbReference type="PANTHER" id="PTHR11070:SF67">
    <property type="entry name" value="DNA 3'-5' HELICASE"/>
    <property type="match status" value="1"/>
</dbReference>
<dbReference type="GO" id="GO:0000725">
    <property type="term" value="P:recombinational repair"/>
    <property type="evidence" value="ECO:0007669"/>
    <property type="project" value="TreeGrafter"/>
</dbReference>
<keyword evidence="3 5" id="KW-0347">Helicase</keyword>
<evidence type="ECO:0000313" key="8">
    <source>
        <dbReference type="Proteomes" id="UP000229227"/>
    </source>
</evidence>
<dbReference type="Proteomes" id="UP000229227">
    <property type="component" value="Unassembled WGS sequence"/>
</dbReference>
<protein>
    <recommendedName>
        <fullName evidence="6">UvrD-like helicase ATP-binding domain-containing protein</fullName>
    </recommendedName>
</protein>
<evidence type="ECO:0000256" key="1">
    <source>
        <dbReference type="ARBA" id="ARBA00022741"/>
    </source>
</evidence>
<dbReference type="GO" id="GO:0005524">
    <property type="term" value="F:ATP binding"/>
    <property type="evidence" value="ECO:0007669"/>
    <property type="project" value="UniProtKB-UniRule"/>
</dbReference>
<dbReference type="Pfam" id="PF00580">
    <property type="entry name" value="UvrD-helicase"/>
    <property type="match status" value="1"/>
</dbReference>
<accession>A0A2M6ZEB2</accession>
<gene>
    <name evidence="7" type="ORF">COS91_08140</name>
</gene>
<comment type="caution">
    <text evidence="7">The sequence shown here is derived from an EMBL/GenBank/DDBJ whole genome shotgun (WGS) entry which is preliminary data.</text>
</comment>
<dbReference type="AlphaFoldDB" id="A0A2M6ZEB2"/>